<dbReference type="SUPFAM" id="SSF53474">
    <property type="entry name" value="alpha/beta-Hydrolases"/>
    <property type="match status" value="1"/>
</dbReference>
<keyword evidence="1" id="KW-0732">Signal</keyword>
<evidence type="ECO:0000313" key="4">
    <source>
        <dbReference type="Proteomes" id="UP000823769"/>
    </source>
</evidence>
<comment type="caution">
    <text evidence="3">The sequence shown here is derived from an EMBL/GenBank/DDBJ whole genome shotgun (WGS) entry which is preliminary data.</text>
</comment>
<dbReference type="SUPFAM" id="SSF82171">
    <property type="entry name" value="DPP6 N-terminal domain-like"/>
    <property type="match status" value="1"/>
</dbReference>
<dbReference type="GO" id="GO:0006508">
    <property type="term" value="P:proteolysis"/>
    <property type="evidence" value="ECO:0007669"/>
    <property type="project" value="InterPro"/>
</dbReference>
<gene>
    <name evidence="3" type="ORF">IAB76_04525</name>
</gene>
<dbReference type="InterPro" id="IPR029058">
    <property type="entry name" value="AB_hydrolase_fold"/>
</dbReference>
<dbReference type="InterPro" id="IPR050278">
    <property type="entry name" value="Serine_Prot_S9B/DPPIV"/>
</dbReference>
<evidence type="ECO:0000256" key="1">
    <source>
        <dbReference type="SAM" id="SignalP"/>
    </source>
</evidence>
<feature type="chain" id="PRO_5038846056" evidence="1">
    <location>
        <begin position="24"/>
        <end position="949"/>
    </location>
</feature>
<proteinExistence type="predicted"/>
<dbReference type="InterPro" id="IPR001375">
    <property type="entry name" value="Peptidase_S9_cat"/>
</dbReference>
<dbReference type="Proteomes" id="UP000823769">
    <property type="component" value="Unassembled WGS sequence"/>
</dbReference>
<evidence type="ECO:0000259" key="2">
    <source>
        <dbReference type="Pfam" id="PF00326"/>
    </source>
</evidence>
<name>A0A9D9IXR3_9BACT</name>
<feature type="domain" description="Peptidase S9 prolyl oligopeptidase catalytic" evidence="2">
    <location>
        <begin position="735"/>
        <end position="914"/>
    </location>
</feature>
<organism evidence="3 4">
    <name type="scientific">Candidatus Cryptobacteroides avistercoris</name>
    <dbReference type="NCBI Taxonomy" id="2840758"/>
    <lineage>
        <taxon>Bacteria</taxon>
        <taxon>Pseudomonadati</taxon>
        <taxon>Bacteroidota</taxon>
        <taxon>Bacteroidia</taxon>
        <taxon>Bacteroidales</taxon>
        <taxon>Candidatus Cryptobacteroides</taxon>
    </lineage>
</organism>
<dbReference type="GO" id="GO:0008236">
    <property type="term" value="F:serine-type peptidase activity"/>
    <property type="evidence" value="ECO:0007669"/>
    <property type="project" value="InterPro"/>
</dbReference>
<feature type="signal peptide" evidence="1">
    <location>
        <begin position="1"/>
        <end position="23"/>
    </location>
</feature>
<dbReference type="PANTHER" id="PTHR11731:SF193">
    <property type="entry name" value="DIPEPTIDYL PEPTIDASE 9"/>
    <property type="match status" value="1"/>
</dbReference>
<dbReference type="AlphaFoldDB" id="A0A9D9IXR3"/>
<accession>A0A9D9IXR3</accession>
<evidence type="ECO:0000313" key="3">
    <source>
        <dbReference type="EMBL" id="MBO8480360.1"/>
    </source>
</evidence>
<dbReference type="Pfam" id="PF00326">
    <property type="entry name" value="Peptidase_S9"/>
    <property type="match status" value="1"/>
</dbReference>
<protein>
    <submittedName>
        <fullName evidence="3">Prolyl oligopeptidase family serine peptidase</fullName>
    </submittedName>
</protein>
<sequence length="949" mass="105438">MKKSIFAAPLLAALLLCPAAASAQKKALDHDVYDSWESVSSLTLTDDGGIVAYQVRPQEGDGRLVLHNLKTGAKLEVERGGGVVIPKDAKFAVLTIKAPFAETRQAKIDKKKSDEMPRDSVAVVDLGSFELRNLGAAKSFKTGYSASPYVFAALYADSEDKKDDSKASDLLMFTTATGAVDTLRNVLSFTVSRSGEKLAAVMEEEGPDSTTVKSVRFYDFPAGLNVGLSSGKEEYTALSFNDADDKLLFTATDEEEDSVGTPAYSIFLSEEVTVSKATRRAPAVKSVNTTEILSDHPEGLPEGWLVSEETRPRFSNASSRIIMELYRHYPPKDTTVVDFEAAGLDIWVWDSLNLPPMDKAGNFSESLTAIVNLDSPGRLIALSTNPEDYIDLPSGGDAAFAISADRGKYALADLWEENSTADYSVIDLSDGSRRTIIEGLTGQVSVSPSGRYLLWFNPEDAGWYCRDLVKGGDFADLTGRTGCAFYDEKNDMPCGYIPVSNPLWTENEEYVLISDRYDVWRFTPDGRKAVNLTEGEGRRTRTSYWVTSVERRDNPYLYSRDIEFALNEPLYLTAFGEEDMRNGFALASARTPSVPVGFLAESGYSSPVKAPDSDVIVYQKGDFRNPMDVWFTDDNWESETQLSDINPQQADYLWGDVQLVSWEAYDGTPLKGMLYTPENLDPAKKYPMLIYFYEVSSNELYWYTSPAPSRSVINIPFFVSRGYVVFVPDIVYKAGHPGESAYNCICSGAEAMCRQFSFIDRDRMGLQGQSWGGYQTAYLVTRTDMFAAAGAGAPVGNMTSAYGGIRWESGNSRISQYELGQSRIGKTLWEDGALELYIENSPVFFADKVETPVLIMHNDADGAVPWYQGIEFFMSLRRLGKPAWLLEYNDEAHNLVERRNCKDLSIRLQQFFDYFLMGAPEPVWMKSGIPYARKGNYFGYESVEDIKGE</sequence>
<dbReference type="EMBL" id="JADILW010000066">
    <property type="protein sequence ID" value="MBO8480360.1"/>
    <property type="molecule type" value="Genomic_DNA"/>
</dbReference>
<dbReference type="Gene3D" id="3.40.50.1820">
    <property type="entry name" value="alpha/beta hydrolase"/>
    <property type="match status" value="1"/>
</dbReference>
<reference evidence="3" key="2">
    <citation type="journal article" date="2021" name="PeerJ">
        <title>Extensive microbial diversity within the chicken gut microbiome revealed by metagenomics and culture.</title>
        <authorList>
            <person name="Gilroy R."/>
            <person name="Ravi A."/>
            <person name="Getino M."/>
            <person name="Pursley I."/>
            <person name="Horton D.L."/>
            <person name="Alikhan N.F."/>
            <person name="Baker D."/>
            <person name="Gharbi K."/>
            <person name="Hall N."/>
            <person name="Watson M."/>
            <person name="Adriaenssens E.M."/>
            <person name="Foster-Nyarko E."/>
            <person name="Jarju S."/>
            <person name="Secka A."/>
            <person name="Antonio M."/>
            <person name="Oren A."/>
            <person name="Chaudhuri R.R."/>
            <person name="La Ragione R."/>
            <person name="Hildebrand F."/>
            <person name="Pallen M.J."/>
        </authorList>
    </citation>
    <scope>NUCLEOTIDE SEQUENCE</scope>
    <source>
        <strain evidence="3">B3-1481</strain>
    </source>
</reference>
<reference evidence="3" key="1">
    <citation type="submission" date="2020-10" db="EMBL/GenBank/DDBJ databases">
        <authorList>
            <person name="Gilroy R."/>
        </authorList>
    </citation>
    <scope>NUCLEOTIDE SEQUENCE</scope>
    <source>
        <strain evidence="3">B3-1481</strain>
    </source>
</reference>
<dbReference type="PANTHER" id="PTHR11731">
    <property type="entry name" value="PROTEASE FAMILY S9B,C DIPEPTIDYL-PEPTIDASE IV-RELATED"/>
    <property type="match status" value="1"/>
</dbReference>
<dbReference type="GO" id="GO:0008239">
    <property type="term" value="F:dipeptidyl-peptidase activity"/>
    <property type="evidence" value="ECO:0007669"/>
    <property type="project" value="TreeGrafter"/>
</dbReference>